<accession>A0A0K2VCM6</accession>
<name>A0A0K2VCM6_LEPSM</name>
<evidence type="ECO:0000313" key="1">
    <source>
        <dbReference type="EMBL" id="CDW48060.1"/>
    </source>
</evidence>
<organism evidence="1">
    <name type="scientific">Lepeophtheirus salmonis</name>
    <name type="common">Salmon louse</name>
    <name type="synonym">Caligus salmonis</name>
    <dbReference type="NCBI Taxonomy" id="72036"/>
    <lineage>
        <taxon>Eukaryota</taxon>
        <taxon>Metazoa</taxon>
        <taxon>Ecdysozoa</taxon>
        <taxon>Arthropoda</taxon>
        <taxon>Crustacea</taxon>
        <taxon>Multicrustacea</taxon>
        <taxon>Hexanauplia</taxon>
        <taxon>Copepoda</taxon>
        <taxon>Siphonostomatoida</taxon>
        <taxon>Caligidae</taxon>
        <taxon>Lepeophtheirus</taxon>
    </lineage>
</organism>
<dbReference type="EMBL" id="HACA01030699">
    <property type="protein sequence ID" value="CDW48060.1"/>
    <property type="molecule type" value="Transcribed_RNA"/>
</dbReference>
<dbReference type="AlphaFoldDB" id="A0A0K2VCM6"/>
<proteinExistence type="predicted"/>
<protein>
    <submittedName>
        <fullName evidence="1">Uncharacterized protein</fullName>
    </submittedName>
</protein>
<reference evidence="1" key="1">
    <citation type="submission" date="2014-05" db="EMBL/GenBank/DDBJ databases">
        <authorList>
            <person name="Chronopoulou M."/>
        </authorList>
    </citation>
    <scope>NUCLEOTIDE SEQUENCE</scope>
    <source>
        <tissue evidence="1">Whole organism</tissue>
    </source>
</reference>
<sequence length="41" mass="4761">MYVFLQNMMVITRGVANLHHWGGGMLSPKNYELHHSITYVN</sequence>